<dbReference type="eggNOG" id="ENOG5031823">
    <property type="taxonomic scope" value="Bacteria"/>
</dbReference>
<accession>C6C207</accession>
<dbReference type="Proteomes" id="UP000002601">
    <property type="component" value="Chromosome"/>
</dbReference>
<name>C6C207_MARSD</name>
<dbReference type="EMBL" id="CP001649">
    <property type="protein sequence ID" value="ACS79403.1"/>
    <property type="molecule type" value="Genomic_DNA"/>
</dbReference>
<dbReference type="HOGENOM" id="CLU_2355161_0_0_7"/>
<evidence type="ECO:0000313" key="1">
    <source>
        <dbReference type="EMBL" id="ACS79403.1"/>
    </source>
</evidence>
<dbReference type="RefSeq" id="WP_015851221.1">
    <property type="nucleotide sequence ID" value="NC_012881.1"/>
</dbReference>
<reference evidence="1 2" key="1">
    <citation type="submission" date="2009-06" db="EMBL/GenBank/DDBJ databases">
        <title>Complete sequence of Desulfovibrio salexigens DSM 2638.</title>
        <authorList>
            <consortium name="US DOE Joint Genome Institute"/>
            <person name="Lucas S."/>
            <person name="Copeland A."/>
            <person name="Lapidus A."/>
            <person name="Glavina del Rio T."/>
            <person name="Tice H."/>
            <person name="Bruce D."/>
            <person name="Goodwin L."/>
            <person name="Pitluck S."/>
            <person name="Munk A.C."/>
            <person name="Brettin T."/>
            <person name="Detter J.C."/>
            <person name="Han C."/>
            <person name="Tapia R."/>
            <person name="Larimer F."/>
            <person name="Land M."/>
            <person name="Hauser L."/>
            <person name="Kyrpides N."/>
            <person name="Anderson I."/>
            <person name="Wall J.D."/>
            <person name="Arkin A.P."/>
            <person name="Dehal P."/>
            <person name="Chivian D."/>
            <person name="Giles B."/>
            <person name="Hazen T.C."/>
        </authorList>
    </citation>
    <scope>NUCLEOTIDE SEQUENCE [LARGE SCALE GENOMIC DNA]</scope>
    <source>
        <strain evidence="2">ATCC 14822 / DSM 2638 / NCIMB 8403 / VKM B-1763</strain>
    </source>
</reference>
<dbReference type="OrthoDB" id="5458169at2"/>
<gene>
    <name evidence="1" type="ordered locus">Desal_1341</name>
</gene>
<protein>
    <submittedName>
        <fullName evidence="1">Uncharacterized protein</fullName>
    </submittedName>
</protein>
<sequence>MDIVHDIEVPCMAEGIGLGKLTTKHPEGDMGKPVFVADGSDKAYGPTEVDALIPIEGQEYSEDQLEYIRIHGLQIQGDRAWYMDGWAPSKHVCKGH</sequence>
<dbReference type="AlphaFoldDB" id="C6C207"/>
<dbReference type="KEGG" id="dsa:Desal_1341"/>
<evidence type="ECO:0000313" key="2">
    <source>
        <dbReference type="Proteomes" id="UP000002601"/>
    </source>
</evidence>
<keyword evidence="2" id="KW-1185">Reference proteome</keyword>
<proteinExistence type="predicted"/>
<organism evidence="1 2">
    <name type="scientific">Maridesulfovibrio salexigens (strain ATCC 14822 / DSM 2638 / NCIMB 8403 / VKM B-1763)</name>
    <name type="common">Desulfovibrio salexigens</name>
    <dbReference type="NCBI Taxonomy" id="526222"/>
    <lineage>
        <taxon>Bacteria</taxon>
        <taxon>Pseudomonadati</taxon>
        <taxon>Thermodesulfobacteriota</taxon>
        <taxon>Desulfovibrionia</taxon>
        <taxon>Desulfovibrionales</taxon>
        <taxon>Desulfovibrionaceae</taxon>
        <taxon>Maridesulfovibrio</taxon>
    </lineage>
</organism>